<geneLocation type="mitochondrion" evidence="13"/>
<dbReference type="AlphaFoldDB" id="B2CKU8"/>
<dbReference type="InterPro" id="IPR035908">
    <property type="entry name" value="F0_ATP_A_sf"/>
</dbReference>
<dbReference type="GO" id="GO:0005743">
    <property type="term" value="C:mitochondrial inner membrane"/>
    <property type="evidence" value="ECO:0007669"/>
    <property type="project" value="UniProtKB-SubCell"/>
</dbReference>
<accession>B2CKU8</accession>
<keyword evidence="9 12" id="KW-0472">Membrane</keyword>
<keyword evidence="4" id="KW-0138">CF(0)</keyword>
<dbReference type="InterPro" id="IPR000568">
    <property type="entry name" value="ATP_synth_F0_asu"/>
</dbReference>
<evidence type="ECO:0000256" key="12">
    <source>
        <dbReference type="SAM" id="Phobius"/>
    </source>
</evidence>
<feature type="transmembrane region" description="Helical" evidence="12">
    <location>
        <begin position="196"/>
        <end position="218"/>
    </location>
</feature>
<dbReference type="GO" id="GO:0045259">
    <property type="term" value="C:proton-transporting ATP synthase complex"/>
    <property type="evidence" value="ECO:0007669"/>
    <property type="project" value="UniProtKB-KW"/>
</dbReference>
<dbReference type="Pfam" id="PF00119">
    <property type="entry name" value="ATP-synt_A"/>
    <property type="match status" value="1"/>
</dbReference>
<dbReference type="Gene3D" id="1.20.120.220">
    <property type="entry name" value="ATP synthase, F0 complex, subunit A"/>
    <property type="match status" value="1"/>
</dbReference>
<dbReference type="InterPro" id="IPR045083">
    <property type="entry name" value="ATP_synth_F0_asu_bact/mt"/>
</dbReference>
<dbReference type="InterPro" id="IPR023011">
    <property type="entry name" value="ATP_synth_F0_asu_AS"/>
</dbReference>
<keyword evidence="5 12" id="KW-0812">Transmembrane</keyword>
<dbReference type="EMBL" id="EU523754">
    <property type="protein sequence ID" value="ACA62660.1"/>
    <property type="molecule type" value="Genomic_DNA"/>
</dbReference>
<keyword evidence="10" id="KW-0066">ATP synthesis</keyword>
<dbReference type="NCBIfam" id="TIGR01131">
    <property type="entry name" value="ATP_synt_6_or_A"/>
    <property type="match status" value="1"/>
</dbReference>
<feature type="transmembrane region" description="Helical" evidence="12">
    <location>
        <begin position="168"/>
        <end position="190"/>
    </location>
</feature>
<evidence type="ECO:0000256" key="4">
    <source>
        <dbReference type="ARBA" id="ARBA00022547"/>
    </source>
</evidence>
<keyword evidence="7 12" id="KW-1133">Transmembrane helix</keyword>
<dbReference type="PRINTS" id="PR00123">
    <property type="entry name" value="ATPASEA"/>
</dbReference>
<comment type="subcellular location">
    <subcellularLocation>
        <location evidence="1">Membrane</location>
        <topology evidence="1">Multi-pass membrane protein</topology>
    </subcellularLocation>
    <subcellularLocation>
        <location evidence="11">Mitochondrion inner membrane</location>
        <topology evidence="11">Multi-pass membrane protein</topology>
    </subcellularLocation>
</comment>
<evidence type="ECO:0000256" key="11">
    <source>
        <dbReference type="RuleBase" id="RU004450"/>
    </source>
</evidence>
<reference evidence="13" key="1">
    <citation type="journal article" date="2008" name="Mol. Biol. Evol.">
        <title>Parallel evolution of truncated transfer RNA genes in arachnid mitochondrial genomes.</title>
        <authorList>
            <person name="Masta S.E."/>
            <person name="Boore J.L."/>
        </authorList>
    </citation>
    <scope>NUCLEOTIDE SEQUENCE</scope>
</reference>
<evidence type="ECO:0000256" key="9">
    <source>
        <dbReference type="ARBA" id="ARBA00023136"/>
    </source>
</evidence>
<proteinExistence type="inferred from homology"/>
<comment type="similarity">
    <text evidence="2">Belongs to the ATPase A chain family.</text>
</comment>
<keyword evidence="13" id="KW-0496">Mitochondrion</keyword>
<dbReference type="SUPFAM" id="SSF81336">
    <property type="entry name" value="F1F0 ATP synthase subunit A"/>
    <property type="match status" value="1"/>
</dbReference>
<keyword evidence="6" id="KW-0375">Hydrogen ion transport</keyword>
<evidence type="ECO:0000256" key="8">
    <source>
        <dbReference type="ARBA" id="ARBA00023065"/>
    </source>
</evidence>
<feature type="transmembrane region" description="Helical" evidence="12">
    <location>
        <begin position="96"/>
        <end position="117"/>
    </location>
</feature>
<evidence type="ECO:0000313" key="13">
    <source>
        <dbReference type="EMBL" id="ACA62660.1"/>
    </source>
</evidence>
<evidence type="ECO:0000256" key="2">
    <source>
        <dbReference type="ARBA" id="ARBA00006810"/>
    </source>
</evidence>
<dbReference type="GO" id="GO:0046933">
    <property type="term" value="F:proton-transporting ATP synthase activity, rotational mechanism"/>
    <property type="evidence" value="ECO:0007669"/>
    <property type="project" value="TreeGrafter"/>
</dbReference>
<gene>
    <name evidence="13" type="primary">ATP6</name>
</gene>
<evidence type="ECO:0000256" key="6">
    <source>
        <dbReference type="ARBA" id="ARBA00022781"/>
    </source>
</evidence>
<evidence type="ECO:0000256" key="3">
    <source>
        <dbReference type="ARBA" id="ARBA00022448"/>
    </source>
</evidence>
<dbReference type="PANTHER" id="PTHR11410:SF0">
    <property type="entry name" value="ATP SYNTHASE SUBUNIT A"/>
    <property type="match status" value="1"/>
</dbReference>
<dbReference type="PROSITE" id="PS00449">
    <property type="entry name" value="ATPASE_A"/>
    <property type="match status" value="1"/>
</dbReference>
<keyword evidence="3" id="KW-0813">Transport</keyword>
<evidence type="ECO:0000256" key="10">
    <source>
        <dbReference type="ARBA" id="ARBA00023310"/>
    </source>
</evidence>
<dbReference type="PANTHER" id="PTHR11410">
    <property type="entry name" value="ATP SYNTHASE SUBUNIT A"/>
    <property type="match status" value="1"/>
</dbReference>
<dbReference type="CDD" id="cd00310">
    <property type="entry name" value="ATP-synt_Fo_a_6"/>
    <property type="match status" value="1"/>
</dbReference>
<feature type="transmembrane region" description="Helical" evidence="12">
    <location>
        <begin position="20"/>
        <end position="42"/>
    </location>
</feature>
<sequence length="221" mass="24555">MVSLFSVFDPVSFLGVHMNWVVLGMVVVFSPLFFYGVGGILFEGLKSFIQKVELMFKEISCPYHMGLAMMGITFFVFISLNNGVSMLPYVFGGTSHLVVTLSLGVILWVAFLFMGWLKNFMNSSSHLVPEGSPMMLAPFMVLIESVSHLIRPVTLSVRLAANMMAGHLIIGLISSISLVSVWGMVISVLLQSILLVLEWAVVFIQSFVFSVLIMLYALEYY</sequence>
<keyword evidence="8" id="KW-0406">Ion transport</keyword>
<organism evidence="13">
    <name type="scientific">Calisoga longitarsis</name>
    <dbReference type="NCBI Taxonomy" id="394809"/>
    <lineage>
        <taxon>Eukaryota</taxon>
        <taxon>Metazoa</taxon>
        <taxon>Ecdysozoa</taxon>
        <taxon>Arthropoda</taxon>
        <taxon>Chelicerata</taxon>
        <taxon>Arachnida</taxon>
        <taxon>Araneae</taxon>
        <taxon>Mygalomorphae</taxon>
        <taxon>Avicularoidea</taxon>
        <taxon>Nemesiidae</taxon>
        <taxon>Calisoga</taxon>
    </lineage>
</organism>
<name>B2CKU8_9ARAC</name>
<feature type="transmembrane region" description="Helical" evidence="12">
    <location>
        <begin position="63"/>
        <end position="84"/>
    </location>
</feature>
<protein>
    <recommendedName>
        <fullName evidence="11">ATP synthase subunit a</fullName>
    </recommendedName>
</protein>
<evidence type="ECO:0000256" key="5">
    <source>
        <dbReference type="ARBA" id="ARBA00022692"/>
    </source>
</evidence>
<evidence type="ECO:0000256" key="7">
    <source>
        <dbReference type="ARBA" id="ARBA00022989"/>
    </source>
</evidence>
<evidence type="ECO:0000256" key="1">
    <source>
        <dbReference type="ARBA" id="ARBA00004141"/>
    </source>
</evidence>